<keyword evidence="1" id="KW-1133">Transmembrane helix</keyword>
<organism evidence="2">
    <name type="scientific">marine sediment metagenome</name>
    <dbReference type="NCBI Taxonomy" id="412755"/>
    <lineage>
        <taxon>unclassified sequences</taxon>
        <taxon>metagenomes</taxon>
        <taxon>ecological metagenomes</taxon>
    </lineage>
</organism>
<keyword evidence="1" id="KW-0812">Transmembrane</keyword>
<reference evidence="2" key="1">
    <citation type="journal article" date="2015" name="Nature">
        <title>Complex archaea that bridge the gap between prokaryotes and eukaryotes.</title>
        <authorList>
            <person name="Spang A."/>
            <person name="Saw J.H."/>
            <person name="Jorgensen S.L."/>
            <person name="Zaremba-Niedzwiedzka K."/>
            <person name="Martijn J."/>
            <person name="Lind A.E."/>
            <person name="van Eijk R."/>
            <person name="Schleper C."/>
            <person name="Guy L."/>
            <person name="Ettema T.J."/>
        </authorList>
    </citation>
    <scope>NUCLEOTIDE SEQUENCE</scope>
</reference>
<protein>
    <recommendedName>
        <fullName evidence="3">B box-type domain-containing protein</fullName>
    </recommendedName>
</protein>
<feature type="non-terminal residue" evidence="2">
    <location>
        <position position="1"/>
    </location>
</feature>
<proteinExistence type="predicted"/>
<keyword evidence="1" id="KW-0472">Membrane</keyword>
<name>A0A0F9MSB0_9ZZZZ</name>
<dbReference type="AlphaFoldDB" id="A0A0F9MSB0"/>
<accession>A0A0F9MSB0</accession>
<feature type="transmembrane region" description="Helical" evidence="1">
    <location>
        <begin position="137"/>
        <end position="158"/>
    </location>
</feature>
<evidence type="ECO:0000313" key="2">
    <source>
        <dbReference type="EMBL" id="KKM72122.1"/>
    </source>
</evidence>
<evidence type="ECO:0008006" key="3">
    <source>
        <dbReference type="Google" id="ProtNLM"/>
    </source>
</evidence>
<dbReference type="EMBL" id="LAZR01009525">
    <property type="protein sequence ID" value="KKM72122.1"/>
    <property type="molecule type" value="Genomic_DNA"/>
</dbReference>
<comment type="caution">
    <text evidence="2">The sequence shown here is derived from an EMBL/GenBank/DDBJ whole genome shotgun (WGS) entry which is preliminary data.</text>
</comment>
<evidence type="ECO:0000256" key="1">
    <source>
        <dbReference type="SAM" id="Phobius"/>
    </source>
</evidence>
<feature type="transmembrane region" description="Helical" evidence="1">
    <location>
        <begin position="179"/>
        <end position="199"/>
    </location>
</feature>
<sequence length="207" mass="21648">PLTGVVAGGSVSFSGLPEKMPTASATVHLWDLKVPEMQAGKKGKCPKCGAAIVVPAPGATVTHADRRYLNKGTQMQCKNHPDVEAIDRCAACAEAFCPNCLVDIQGQKYCGSCKVLAVQGQPTAVEATMECKEAGSALTYAIVGLFCLGIILEPIAISKALKARKMMELNPRLTGSGKANAALMIAIVGLVLWVLGIIIRVSQISRG</sequence>
<gene>
    <name evidence="2" type="ORF">LCGC14_1423640</name>
</gene>